<dbReference type="EC" id="3.1.4.-" evidence="2"/>
<dbReference type="Gene3D" id="3.60.21.10">
    <property type="match status" value="1"/>
</dbReference>
<evidence type="ECO:0000313" key="4">
    <source>
        <dbReference type="EMBL" id="KIC05144.1"/>
    </source>
</evidence>
<evidence type="ECO:0000259" key="3">
    <source>
        <dbReference type="Pfam" id="PF12850"/>
    </source>
</evidence>
<feature type="domain" description="Calcineurin-like phosphoesterase" evidence="3">
    <location>
        <begin position="10"/>
        <end position="157"/>
    </location>
</feature>
<comment type="caution">
    <text evidence="4">The sequence shown here is derived from an EMBL/GenBank/DDBJ whole genome shotgun (WGS) entry which is preliminary data.</text>
</comment>
<accession>A0A837DWF1</accession>
<dbReference type="Pfam" id="PF12850">
    <property type="entry name" value="Metallophos_2"/>
    <property type="match status" value="1"/>
</dbReference>
<sequence length="183" mass="20635">MVERIGGMEMLYLIVSDSHGDRDILCKLVKNYTGKVDAMFHCGDSELKSDDELFDKMSVVGGNCDYDPEFLGQAVKQVGPDRMLLVHGHLLGVGFGLNRLDFKMQEEGCGIAFFGHTHQLGASFNDERLMINPGSISFPRGKYASIGGTYALLETDEDYYRIQYYNRDMKPIKELKVVFERGK</sequence>
<dbReference type="GO" id="GO:0046872">
    <property type="term" value="F:metal ion binding"/>
    <property type="evidence" value="ECO:0007669"/>
    <property type="project" value="UniProtKB-KW"/>
</dbReference>
<dbReference type="NCBIfam" id="TIGR00040">
    <property type="entry name" value="yfcE"/>
    <property type="match status" value="1"/>
</dbReference>
<dbReference type="InterPro" id="IPR000979">
    <property type="entry name" value="Phosphodiesterase_MJ0936/Vps29"/>
</dbReference>
<dbReference type="AlphaFoldDB" id="A0A837DWF1"/>
<dbReference type="SUPFAM" id="SSF56300">
    <property type="entry name" value="Metallo-dependent phosphatases"/>
    <property type="match status" value="1"/>
</dbReference>
<dbReference type="PANTHER" id="PTHR11124">
    <property type="entry name" value="VACUOLAR SORTING PROTEIN VPS29"/>
    <property type="match status" value="1"/>
</dbReference>
<comment type="similarity">
    <text evidence="1 2">Belongs to the metallophosphoesterase superfamily. YfcE family.</text>
</comment>
<dbReference type="InterPro" id="IPR029052">
    <property type="entry name" value="Metallo-depent_PP-like"/>
</dbReference>
<name>A0A837DWF1_9LACO</name>
<proteinExistence type="inferred from homology"/>
<protein>
    <recommendedName>
        <fullName evidence="2">Phosphoesterase</fullName>
        <ecNumber evidence="2">3.1.4.-</ecNumber>
    </recommendedName>
</protein>
<dbReference type="GO" id="GO:0016787">
    <property type="term" value="F:hydrolase activity"/>
    <property type="evidence" value="ECO:0007669"/>
    <property type="project" value="UniProtKB-UniRule"/>
</dbReference>
<keyword evidence="2" id="KW-0479">Metal-binding</keyword>
<comment type="cofactor">
    <cofactor evidence="2">
        <name>a divalent metal cation</name>
        <dbReference type="ChEBI" id="CHEBI:60240"/>
    </cofactor>
</comment>
<evidence type="ECO:0000256" key="2">
    <source>
        <dbReference type="RuleBase" id="RU362039"/>
    </source>
</evidence>
<dbReference type="Proteomes" id="UP000031011">
    <property type="component" value="Unassembled WGS sequence"/>
</dbReference>
<gene>
    <name evidence="4" type="ORF">LRN_1218</name>
</gene>
<evidence type="ECO:0000313" key="5">
    <source>
        <dbReference type="Proteomes" id="UP000031011"/>
    </source>
</evidence>
<evidence type="ECO:0000256" key="1">
    <source>
        <dbReference type="ARBA" id="ARBA00008950"/>
    </source>
</evidence>
<reference evidence="4 5" key="1">
    <citation type="journal article" date="2015" name="BMC Microbiol.">
        <title>Lactobacillus ruminis strains cluster according to their mammalian gut source.</title>
        <authorList>
            <person name="O' Donnell M.M."/>
            <person name="Harris H.M."/>
            <person name="Lynch D.B."/>
            <person name="Ross R.P."/>
            <person name="O'Toole P.W."/>
        </authorList>
    </citation>
    <scope>NUCLEOTIDE SEQUENCE [LARGE SCALE GENOMIC DNA]</scope>
    <source>
        <strain evidence="4 5">DPC 6832</strain>
    </source>
</reference>
<dbReference type="InterPro" id="IPR024654">
    <property type="entry name" value="Calcineurin-like_PHP_lpxH"/>
</dbReference>
<dbReference type="EMBL" id="AWYA01000059">
    <property type="protein sequence ID" value="KIC05144.1"/>
    <property type="molecule type" value="Genomic_DNA"/>
</dbReference>
<organism evidence="4 5">
    <name type="scientific">Ligilactobacillus ruminis DPC 6832</name>
    <dbReference type="NCBI Taxonomy" id="1402208"/>
    <lineage>
        <taxon>Bacteria</taxon>
        <taxon>Bacillati</taxon>
        <taxon>Bacillota</taxon>
        <taxon>Bacilli</taxon>
        <taxon>Lactobacillales</taxon>
        <taxon>Lactobacillaceae</taxon>
        <taxon>Ligilactobacillus</taxon>
    </lineage>
</organism>